<protein>
    <submittedName>
        <fullName evidence="2">Uncharacterized protein</fullName>
    </submittedName>
</protein>
<dbReference type="Proteomes" id="UP001324993">
    <property type="component" value="Chromosome"/>
</dbReference>
<feature type="transmembrane region" description="Helical" evidence="1">
    <location>
        <begin position="133"/>
        <end position="154"/>
    </location>
</feature>
<proteinExistence type="predicted"/>
<evidence type="ECO:0000313" key="3">
    <source>
        <dbReference type="Proteomes" id="UP001324993"/>
    </source>
</evidence>
<dbReference type="EMBL" id="CP138858">
    <property type="protein sequence ID" value="WPJ96111.1"/>
    <property type="molecule type" value="Genomic_DNA"/>
</dbReference>
<reference evidence="2 3" key="1">
    <citation type="submission" date="2023-11" db="EMBL/GenBank/DDBJ databases">
        <title>Coraliomargarita sp. nov., isolated from marine algae.</title>
        <authorList>
            <person name="Lee J.K."/>
            <person name="Baek J.H."/>
            <person name="Kim J.M."/>
            <person name="Choi D.G."/>
            <person name="Jeon C.O."/>
        </authorList>
    </citation>
    <scope>NUCLEOTIDE SEQUENCE [LARGE SCALE GENOMIC DNA]</scope>
    <source>
        <strain evidence="2 3">J2-16</strain>
    </source>
</reference>
<feature type="transmembrane region" description="Helical" evidence="1">
    <location>
        <begin position="22"/>
        <end position="43"/>
    </location>
</feature>
<sequence>MSSRLHGCGVHTCYLASSNPRVRLLTCCCLCGGILVYIIGSVLTQRKPYNLDRLLHRGEYDVANEYKPPFKWTLHNALQQLVGRPRSIVIGDKVIAWSVVTYAIIYELGLCFVGVLIWNMILPWSSSQWSNYFLITSLWGTGILGIVSTVWFFLGGIIDIRKLFRDLAARIDDPLNNGMVGGHVSLVDQAAFEARKAEHPEEE</sequence>
<dbReference type="RefSeq" id="WP_319832975.1">
    <property type="nucleotide sequence ID" value="NZ_CP138858.1"/>
</dbReference>
<gene>
    <name evidence="2" type="ORF">SH580_00160</name>
</gene>
<keyword evidence="1" id="KW-0472">Membrane</keyword>
<keyword evidence="3" id="KW-1185">Reference proteome</keyword>
<name>A0ABZ0RLT1_9BACT</name>
<evidence type="ECO:0000256" key="1">
    <source>
        <dbReference type="SAM" id="Phobius"/>
    </source>
</evidence>
<keyword evidence="1" id="KW-0812">Transmembrane</keyword>
<keyword evidence="1" id="KW-1133">Transmembrane helix</keyword>
<feature type="transmembrane region" description="Helical" evidence="1">
    <location>
        <begin position="94"/>
        <end position="121"/>
    </location>
</feature>
<organism evidence="2 3">
    <name type="scientific">Coraliomargarita algicola</name>
    <dbReference type="NCBI Taxonomy" id="3092156"/>
    <lineage>
        <taxon>Bacteria</taxon>
        <taxon>Pseudomonadati</taxon>
        <taxon>Verrucomicrobiota</taxon>
        <taxon>Opitutia</taxon>
        <taxon>Puniceicoccales</taxon>
        <taxon>Coraliomargaritaceae</taxon>
        <taxon>Coraliomargarita</taxon>
    </lineage>
</organism>
<accession>A0ABZ0RLT1</accession>
<evidence type="ECO:0000313" key="2">
    <source>
        <dbReference type="EMBL" id="WPJ96111.1"/>
    </source>
</evidence>